<reference evidence="9 10" key="1">
    <citation type="submission" date="2020-07" db="EMBL/GenBank/DDBJ databases">
        <title>Sequencing the genomes of 1000 actinobacteria strains.</title>
        <authorList>
            <person name="Klenk H.-P."/>
        </authorList>
    </citation>
    <scope>NUCLEOTIDE SEQUENCE [LARGE SCALE GENOMIC DNA]</scope>
    <source>
        <strain evidence="9 10">DSM 44442</strain>
    </source>
</reference>
<feature type="transmembrane region" description="Helical" evidence="7">
    <location>
        <begin position="82"/>
        <end position="107"/>
    </location>
</feature>
<evidence type="ECO:0000313" key="10">
    <source>
        <dbReference type="Proteomes" id="UP000572051"/>
    </source>
</evidence>
<feature type="domain" description="ABC transmembrane type-1" evidence="8">
    <location>
        <begin position="82"/>
        <end position="266"/>
    </location>
</feature>
<dbReference type="AlphaFoldDB" id="A0A7Z0EMU9"/>
<feature type="transmembrane region" description="Helical" evidence="7">
    <location>
        <begin position="207"/>
        <end position="224"/>
    </location>
</feature>
<dbReference type="SUPFAM" id="SSF161098">
    <property type="entry name" value="MetI-like"/>
    <property type="match status" value="1"/>
</dbReference>
<dbReference type="Gene3D" id="1.10.3720.10">
    <property type="entry name" value="MetI-like"/>
    <property type="match status" value="1"/>
</dbReference>
<keyword evidence="10" id="KW-1185">Reference proteome</keyword>
<evidence type="ECO:0000256" key="6">
    <source>
        <dbReference type="ARBA" id="ARBA00023136"/>
    </source>
</evidence>
<evidence type="ECO:0000259" key="8">
    <source>
        <dbReference type="PROSITE" id="PS50928"/>
    </source>
</evidence>
<dbReference type="PROSITE" id="PS50928">
    <property type="entry name" value="ABC_TM1"/>
    <property type="match status" value="1"/>
</dbReference>
<comment type="caution">
    <text evidence="9">The sequence shown here is derived from an EMBL/GenBank/DDBJ whole genome shotgun (WGS) entry which is preliminary data.</text>
</comment>
<dbReference type="Pfam" id="PF00528">
    <property type="entry name" value="BPD_transp_1"/>
    <property type="match status" value="1"/>
</dbReference>
<evidence type="ECO:0000256" key="4">
    <source>
        <dbReference type="ARBA" id="ARBA00022692"/>
    </source>
</evidence>
<dbReference type="EMBL" id="JACCFS010000001">
    <property type="protein sequence ID" value="NYJ35015.1"/>
    <property type="molecule type" value="Genomic_DNA"/>
</dbReference>
<keyword evidence="6 7" id="KW-0472">Membrane</keyword>
<comment type="similarity">
    <text evidence="7">Belongs to the binding-protein-dependent transport system permease family.</text>
</comment>
<dbReference type="RefSeq" id="WP_179823937.1">
    <property type="nucleotide sequence ID" value="NZ_JACCFS010000001.1"/>
</dbReference>
<evidence type="ECO:0000256" key="5">
    <source>
        <dbReference type="ARBA" id="ARBA00022989"/>
    </source>
</evidence>
<keyword evidence="3" id="KW-1003">Cell membrane</keyword>
<dbReference type="PANTHER" id="PTHR30151">
    <property type="entry name" value="ALKANE SULFONATE ABC TRANSPORTER-RELATED, MEMBRANE SUBUNIT"/>
    <property type="match status" value="1"/>
</dbReference>
<evidence type="ECO:0000313" key="9">
    <source>
        <dbReference type="EMBL" id="NYJ35015.1"/>
    </source>
</evidence>
<sequence>MTRVRHLAPRTALPGYLRLDQDRSLGLPAPMWRVLVLILFLAGVEVYARFILATPFELVPVTTMATRAGELITEPAFLRDDLAWTALTIGVSFVAAAVLGVVTAYAMHRFRWCDLALQPYVSVFYAVPTFAMYPLLVVLLGTGLAPIIVISTSFSAVVVIARARDGFSSVSASVVKVSGSLRLTRFQHFRLILVPSALPDIISGLKLALSYAVISVLATEFILSTRGAGHFISRAYTGFNSTDMYGGILLVSLLALVLILVVNRLGSAIDWRQR</sequence>
<keyword evidence="5 7" id="KW-1133">Transmembrane helix</keyword>
<evidence type="ECO:0000256" key="1">
    <source>
        <dbReference type="ARBA" id="ARBA00004651"/>
    </source>
</evidence>
<keyword evidence="4 7" id="KW-0812">Transmembrane</keyword>
<dbReference type="GO" id="GO:0005886">
    <property type="term" value="C:plasma membrane"/>
    <property type="evidence" value="ECO:0007669"/>
    <property type="project" value="UniProtKB-SubCell"/>
</dbReference>
<evidence type="ECO:0000256" key="2">
    <source>
        <dbReference type="ARBA" id="ARBA00022448"/>
    </source>
</evidence>
<dbReference type="GO" id="GO:0055085">
    <property type="term" value="P:transmembrane transport"/>
    <property type="evidence" value="ECO:0007669"/>
    <property type="project" value="InterPro"/>
</dbReference>
<feature type="transmembrane region" description="Helical" evidence="7">
    <location>
        <begin position="143"/>
        <end position="161"/>
    </location>
</feature>
<keyword evidence="2 7" id="KW-0813">Transport</keyword>
<gene>
    <name evidence="9" type="ORF">HNR10_002896</name>
</gene>
<evidence type="ECO:0000256" key="3">
    <source>
        <dbReference type="ARBA" id="ARBA00022475"/>
    </source>
</evidence>
<evidence type="ECO:0000256" key="7">
    <source>
        <dbReference type="RuleBase" id="RU363032"/>
    </source>
</evidence>
<feature type="transmembrane region" description="Helical" evidence="7">
    <location>
        <begin position="119"/>
        <end position="137"/>
    </location>
</feature>
<dbReference type="Proteomes" id="UP000572051">
    <property type="component" value="Unassembled WGS sequence"/>
</dbReference>
<organism evidence="9 10">
    <name type="scientific">Nocardiopsis aegyptia</name>
    <dbReference type="NCBI Taxonomy" id="220378"/>
    <lineage>
        <taxon>Bacteria</taxon>
        <taxon>Bacillati</taxon>
        <taxon>Actinomycetota</taxon>
        <taxon>Actinomycetes</taxon>
        <taxon>Streptosporangiales</taxon>
        <taxon>Nocardiopsidaceae</taxon>
        <taxon>Nocardiopsis</taxon>
    </lineage>
</organism>
<feature type="transmembrane region" description="Helical" evidence="7">
    <location>
        <begin position="31"/>
        <end position="52"/>
    </location>
</feature>
<dbReference type="InterPro" id="IPR035906">
    <property type="entry name" value="MetI-like_sf"/>
</dbReference>
<dbReference type="PANTHER" id="PTHR30151:SF20">
    <property type="entry name" value="ABC TRANSPORTER PERMEASE PROTEIN HI_0355-RELATED"/>
    <property type="match status" value="1"/>
</dbReference>
<comment type="subcellular location">
    <subcellularLocation>
        <location evidence="1 7">Cell membrane</location>
        <topology evidence="1 7">Multi-pass membrane protein</topology>
    </subcellularLocation>
</comment>
<dbReference type="CDD" id="cd06261">
    <property type="entry name" value="TM_PBP2"/>
    <property type="match status" value="1"/>
</dbReference>
<feature type="transmembrane region" description="Helical" evidence="7">
    <location>
        <begin position="244"/>
        <end position="265"/>
    </location>
</feature>
<accession>A0A7Z0EMU9</accession>
<proteinExistence type="inferred from homology"/>
<name>A0A7Z0EMU9_9ACTN</name>
<protein>
    <submittedName>
        <fullName evidence="9">NitT/TauT family transport system permease protein</fullName>
    </submittedName>
</protein>
<dbReference type="InterPro" id="IPR000515">
    <property type="entry name" value="MetI-like"/>
</dbReference>